<dbReference type="PRINTS" id="PR00455">
    <property type="entry name" value="HTHTETR"/>
</dbReference>
<sequence length="200" mass="22372">MDKGAQQRAHLLDVARDLFAEKGYEATTTRALNQAAGTSDGLLYYYFPHGKQDLLDTIVKEGLTQRVNALAVDFSAVHTKAQLEGQLVTMIEEIWQLFAREDNYQSFIITVRERMLLSEVGSDWVLQYTEQLEKRLLQALVAVGPQLALDEPQLPVLVSVIAALVITPLFSELLLRNQRTLGEQQLAVLQQQVHLVVSAA</sequence>
<name>A0ABW4E439_9LACO</name>
<dbReference type="PANTHER" id="PTHR30055:SF226">
    <property type="entry name" value="HTH-TYPE TRANSCRIPTIONAL REGULATOR PKSA"/>
    <property type="match status" value="1"/>
</dbReference>
<evidence type="ECO:0000259" key="3">
    <source>
        <dbReference type="PROSITE" id="PS50977"/>
    </source>
</evidence>
<dbReference type="InterPro" id="IPR001647">
    <property type="entry name" value="HTH_TetR"/>
</dbReference>
<keyword evidence="1 2" id="KW-0238">DNA-binding</keyword>
<reference evidence="5" key="1">
    <citation type="journal article" date="2019" name="Int. J. Syst. Evol. Microbiol.">
        <title>The Global Catalogue of Microorganisms (GCM) 10K type strain sequencing project: providing services to taxonomists for standard genome sequencing and annotation.</title>
        <authorList>
            <consortium name="The Broad Institute Genomics Platform"/>
            <consortium name="The Broad Institute Genome Sequencing Center for Infectious Disease"/>
            <person name="Wu L."/>
            <person name="Ma J."/>
        </authorList>
    </citation>
    <scope>NUCLEOTIDE SEQUENCE [LARGE SCALE GENOMIC DNA]</scope>
    <source>
        <strain evidence="5">CCM 8903</strain>
    </source>
</reference>
<dbReference type="EMBL" id="JBHTON010000003">
    <property type="protein sequence ID" value="MFD1483931.1"/>
    <property type="molecule type" value="Genomic_DNA"/>
</dbReference>
<dbReference type="PROSITE" id="PS50977">
    <property type="entry name" value="HTH_TETR_2"/>
    <property type="match status" value="1"/>
</dbReference>
<dbReference type="Proteomes" id="UP001597252">
    <property type="component" value="Unassembled WGS sequence"/>
</dbReference>
<evidence type="ECO:0000313" key="4">
    <source>
        <dbReference type="EMBL" id="MFD1483931.1"/>
    </source>
</evidence>
<dbReference type="RefSeq" id="WP_125749037.1">
    <property type="nucleotide sequence ID" value="NZ_JBHTON010000003.1"/>
</dbReference>
<evidence type="ECO:0000313" key="5">
    <source>
        <dbReference type="Proteomes" id="UP001597252"/>
    </source>
</evidence>
<gene>
    <name evidence="4" type="ORF">ACFQ5J_01535</name>
</gene>
<protein>
    <submittedName>
        <fullName evidence="4">TetR/AcrR family transcriptional regulator</fullName>
    </submittedName>
</protein>
<dbReference type="InterPro" id="IPR050109">
    <property type="entry name" value="HTH-type_TetR-like_transc_reg"/>
</dbReference>
<keyword evidence="5" id="KW-1185">Reference proteome</keyword>
<feature type="domain" description="HTH tetR-type" evidence="3">
    <location>
        <begin position="5"/>
        <end position="65"/>
    </location>
</feature>
<dbReference type="Gene3D" id="1.10.357.10">
    <property type="entry name" value="Tetracycline Repressor, domain 2"/>
    <property type="match status" value="1"/>
</dbReference>
<comment type="caution">
    <text evidence="4">The sequence shown here is derived from an EMBL/GenBank/DDBJ whole genome shotgun (WGS) entry which is preliminary data.</text>
</comment>
<accession>A0ABW4E439</accession>
<organism evidence="4 5">
    <name type="scientific">Lacticaseibacillus baoqingensis</name>
    <dbReference type="NCBI Taxonomy" id="2486013"/>
    <lineage>
        <taxon>Bacteria</taxon>
        <taxon>Bacillati</taxon>
        <taxon>Bacillota</taxon>
        <taxon>Bacilli</taxon>
        <taxon>Lactobacillales</taxon>
        <taxon>Lactobacillaceae</taxon>
        <taxon>Lacticaseibacillus</taxon>
    </lineage>
</organism>
<dbReference type="SUPFAM" id="SSF46689">
    <property type="entry name" value="Homeodomain-like"/>
    <property type="match status" value="1"/>
</dbReference>
<feature type="DNA-binding region" description="H-T-H motif" evidence="2">
    <location>
        <begin position="28"/>
        <end position="47"/>
    </location>
</feature>
<dbReference type="PANTHER" id="PTHR30055">
    <property type="entry name" value="HTH-TYPE TRANSCRIPTIONAL REGULATOR RUTR"/>
    <property type="match status" value="1"/>
</dbReference>
<evidence type="ECO:0000256" key="2">
    <source>
        <dbReference type="PROSITE-ProRule" id="PRU00335"/>
    </source>
</evidence>
<evidence type="ECO:0000256" key="1">
    <source>
        <dbReference type="ARBA" id="ARBA00023125"/>
    </source>
</evidence>
<dbReference type="Pfam" id="PF00440">
    <property type="entry name" value="TetR_N"/>
    <property type="match status" value="1"/>
</dbReference>
<dbReference type="InterPro" id="IPR009057">
    <property type="entry name" value="Homeodomain-like_sf"/>
</dbReference>
<proteinExistence type="predicted"/>